<evidence type="ECO:0000256" key="5">
    <source>
        <dbReference type="ARBA" id="ARBA00023065"/>
    </source>
</evidence>
<dbReference type="GO" id="GO:0003254">
    <property type="term" value="P:regulation of membrane depolarization"/>
    <property type="evidence" value="ECO:0007669"/>
    <property type="project" value="TreeGrafter"/>
</dbReference>
<dbReference type="InterPro" id="IPR018490">
    <property type="entry name" value="cNMP-bd_dom_sf"/>
</dbReference>
<feature type="transmembrane region" description="Helical" evidence="9">
    <location>
        <begin position="216"/>
        <end position="240"/>
    </location>
</feature>
<feature type="domain" description="Cyclic nucleotide-binding" evidence="10">
    <location>
        <begin position="393"/>
        <end position="493"/>
    </location>
</feature>
<dbReference type="Gene3D" id="1.10.287.70">
    <property type="match status" value="1"/>
</dbReference>
<feature type="compositionally biased region" description="Polar residues" evidence="8">
    <location>
        <begin position="687"/>
        <end position="697"/>
    </location>
</feature>
<feature type="transmembrane region" description="Helical" evidence="9">
    <location>
        <begin position="74"/>
        <end position="93"/>
    </location>
</feature>
<accession>A0AAU9IN06</accession>
<evidence type="ECO:0000259" key="10">
    <source>
        <dbReference type="PROSITE" id="PS50042"/>
    </source>
</evidence>
<dbReference type="GO" id="GO:0098855">
    <property type="term" value="C:HCN channel complex"/>
    <property type="evidence" value="ECO:0007669"/>
    <property type="project" value="TreeGrafter"/>
</dbReference>
<feature type="transmembrane region" description="Helical" evidence="9">
    <location>
        <begin position="105"/>
        <end position="127"/>
    </location>
</feature>
<dbReference type="Pfam" id="PF00027">
    <property type="entry name" value="cNMP_binding"/>
    <property type="match status" value="1"/>
</dbReference>
<feature type="domain" description="CCHC-type" evidence="11">
    <location>
        <begin position="521"/>
        <end position="537"/>
    </location>
</feature>
<evidence type="ECO:0000313" key="13">
    <source>
        <dbReference type="Proteomes" id="UP001162131"/>
    </source>
</evidence>
<comment type="subcellular location">
    <subcellularLocation>
        <location evidence="1">Membrane</location>
        <topology evidence="1">Multi-pass membrane protein</topology>
    </subcellularLocation>
</comment>
<keyword evidence="7" id="KW-0862">Zinc</keyword>
<dbReference type="EMBL" id="CAJZBQ010000012">
    <property type="protein sequence ID" value="CAG9314547.1"/>
    <property type="molecule type" value="Genomic_DNA"/>
</dbReference>
<organism evidence="12 13">
    <name type="scientific">Blepharisma stoltei</name>
    <dbReference type="NCBI Taxonomy" id="1481888"/>
    <lineage>
        <taxon>Eukaryota</taxon>
        <taxon>Sar</taxon>
        <taxon>Alveolata</taxon>
        <taxon>Ciliophora</taxon>
        <taxon>Postciliodesmatophora</taxon>
        <taxon>Heterotrichea</taxon>
        <taxon>Heterotrichida</taxon>
        <taxon>Blepharismidae</taxon>
        <taxon>Blepharisma</taxon>
    </lineage>
</organism>
<comment type="caution">
    <text evidence="12">The sequence shown here is derived from an EMBL/GenBank/DDBJ whole genome shotgun (WGS) entry which is preliminary data.</text>
</comment>
<keyword evidence="3 9" id="KW-0812">Transmembrane</keyword>
<dbReference type="Gene3D" id="1.10.287.630">
    <property type="entry name" value="Helix hairpin bin"/>
    <property type="match status" value="1"/>
</dbReference>
<dbReference type="CDD" id="cd00038">
    <property type="entry name" value="CAP_ED"/>
    <property type="match status" value="1"/>
</dbReference>
<evidence type="ECO:0000256" key="9">
    <source>
        <dbReference type="SAM" id="Phobius"/>
    </source>
</evidence>
<dbReference type="AlphaFoldDB" id="A0AAU9IN06"/>
<evidence type="ECO:0000259" key="11">
    <source>
        <dbReference type="PROSITE" id="PS50158"/>
    </source>
</evidence>
<evidence type="ECO:0000256" key="3">
    <source>
        <dbReference type="ARBA" id="ARBA00022692"/>
    </source>
</evidence>
<evidence type="ECO:0000313" key="12">
    <source>
        <dbReference type="EMBL" id="CAG9314547.1"/>
    </source>
</evidence>
<feature type="region of interest" description="Disordered" evidence="8">
    <location>
        <begin position="669"/>
        <end position="697"/>
    </location>
</feature>
<evidence type="ECO:0000256" key="6">
    <source>
        <dbReference type="ARBA" id="ARBA00023136"/>
    </source>
</evidence>
<keyword evidence="13" id="KW-1185">Reference proteome</keyword>
<evidence type="ECO:0000256" key="8">
    <source>
        <dbReference type="SAM" id="MobiDB-lite"/>
    </source>
</evidence>
<dbReference type="PANTHER" id="PTHR45689:SF5">
    <property type="entry name" value="I[[H]] CHANNEL, ISOFORM E"/>
    <property type="match status" value="1"/>
</dbReference>
<proteinExistence type="predicted"/>
<keyword evidence="5" id="KW-0406">Ion transport</keyword>
<dbReference type="PANTHER" id="PTHR45689">
    <property type="entry name" value="I[[H]] CHANNEL, ISOFORM E"/>
    <property type="match status" value="1"/>
</dbReference>
<keyword evidence="6 9" id="KW-0472">Membrane</keyword>
<reference evidence="12" key="1">
    <citation type="submission" date="2021-09" db="EMBL/GenBank/DDBJ databases">
        <authorList>
            <consortium name="AG Swart"/>
            <person name="Singh M."/>
            <person name="Singh A."/>
            <person name="Seah K."/>
            <person name="Emmerich C."/>
        </authorList>
    </citation>
    <scope>NUCLEOTIDE SEQUENCE</scope>
    <source>
        <strain evidence="12">ATCC30299</strain>
    </source>
</reference>
<dbReference type="GO" id="GO:0035725">
    <property type="term" value="P:sodium ion transmembrane transport"/>
    <property type="evidence" value="ECO:0007669"/>
    <property type="project" value="TreeGrafter"/>
</dbReference>
<dbReference type="InterPro" id="IPR000595">
    <property type="entry name" value="cNMP-bd_dom"/>
</dbReference>
<dbReference type="InterPro" id="IPR001878">
    <property type="entry name" value="Znf_CCHC"/>
</dbReference>
<evidence type="ECO:0000256" key="4">
    <source>
        <dbReference type="ARBA" id="ARBA00022989"/>
    </source>
</evidence>
<dbReference type="SUPFAM" id="SSF81324">
    <property type="entry name" value="Voltage-gated potassium channels"/>
    <property type="match status" value="1"/>
</dbReference>
<keyword evidence="2" id="KW-0813">Transport</keyword>
<name>A0AAU9IN06_9CILI</name>
<evidence type="ECO:0000256" key="1">
    <source>
        <dbReference type="ARBA" id="ARBA00004141"/>
    </source>
</evidence>
<keyword evidence="7" id="KW-0863">Zinc-finger</keyword>
<protein>
    <recommendedName>
        <fullName evidence="14">Cyclic nucleotide-binding domain-containing protein</fullName>
    </recommendedName>
</protein>
<dbReference type="PROSITE" id="PS50042">
    <property type="entry name" value="CNMP_BINDING_3"/>
    <property type="match status" value="1"/>
</dbReference>
<dbReference type="PROSITE" id="PS50158">
    <property type="entry name" value="ZF_CCHC"/>
    <property type="match status" value="1"/>
</dbReference>
<evidence type="ECO:0000256" key="2">
    <source>
        <dbReference type="ARBA" id="ARBA00022448"/>
    </source>
</evidence>
<dbReference type="SMART" id="SM00100">
    <property type="entry name" value="cNMP"/>
    <property type="match status" value="1"/>
</dbReference>
<keyword evidence="7" id="KW-0479">Metal-binding</keyword>
<feature type="transmembrane region" description="Helical" evidence="9">
    <location>
        <begin position="289"/>
        <end position="309"/>
    </location>
</feature>
<dbReference type="SUPFAM" id="SSF51206">
    <property type="entry name" value="cAMP-binding domain-like"/>
    <property type="match status" value="1"/>
</dbReference>
<dbReference type="InterPro" id="IPR005821">
    <property type="entry name" value="Ion_trans_dom"/>
</dbReference>
<dbReference type="Pfam" id="PF00520">
    <property type="entry name" value="Ion_trans"/>
    <property type="match status" value="1"/>
</dbReference>
<dbReference type="GO" id="GO:0005249">
    <property type="term" value="F:voltage-gated potassium channel activity"/>
    <property type="evidence" value="ECO:0007669"/>
    <property type="project" value="TreeGrafter"/>
</dbReference>
<dbReference type="GO" id="GO:0003676">
    <property type="term" value="F:nucleic acid binding"/>
    <property type="evidence" value="ECO:0007669"/>
    <property type="project" value="InterPro"/>
</dbReference>
<dbReference type="InterPro" id="IPR051413">
    <property type="entry name" value="K/Na_HCN_channel"/>
</dbReference>
<evidence type="ECO:0008006" key="14">
    <source>
        <dbReference type="Google" id="ProtNLM"/>
    </source>
</evidence>
<gene>
    <name evidence="12" type="ORF">BSTOLATCC_MIC11549</name>
</gene>
<keyword evidence="4 9" id="KW-1133">Transmembrane helix</keyword>
<dbReference type="InterPro" id="IPR014710">
    <property type="entry name" value="RmlC-like_jellyroll"/>
</dbReference>
<dbReference type="Gene3D" id="2.60.120.10">
    <property type="entry name" value="Jelly Rolls"/>
    <property type="match status" value="1"/>
</dbReference>
<dbReference type="Proteomes" id="UP001162131">
    <property type="component" value="Unassembled WGS sequence"/>
</dbReference>
<sequence length="697" mass="82502">MVKMQLVSTNETRRWSALSTRGKLPENAKKLFWNSENTESISLSKYSFFPTKGLIRKTEKVDKYVLNPTGLVKVTWDTIISAQAIYLSFMIPFSICFMQETDKRLIPLFEVCFVIDFLLNFNTACFIHGTLVKDRRRIFSHYLSSYFLWDLLSIIPYELFLSGMDIDSDNDHHFDYWYWPQLFWLIRLTRLGKLRRLIYNIEDIYPSPMVYMITRIFVFLLIAGLSFHWAACLIHSTWYFSLSTNGDMWKNYTKNIFDQYMKSFELATITMLTVGYGNITPQTIPEKMIIIVIQGCASLIIGYLFGGVISTIKYTAKDKIYFSAIRQKMSFFMKKHKLPRDLRYKIDTYLDHLYDYQKQNVLDEQDILGSLSQPLQREIYIRTRGNLLTRIPPFRDYSYKFLKYLGQKLEVDLFSPSDLVFKYGQIDRNIYLVRRGVVEIFHQKTGTIYTEIHKEKYFGEIGFFLGRKRCASARCSLFTELFSLNWEVFNKLLTKLPKEAEITNIIVNNCKGKDLSYLGVRCYFCGLMGHVVENCEKIVYKVNHDEIIKHANFSRKSNRKWISKEDVDQSPRKQEVLRRHGLQNIQGKEINPIMFYQDRNNLITKVKGYDIRRVHKEKTREVMMTVINDDQDDILDKNYHVFPTHLKFGEIYATYKRKTEENDFKGNEFQHYTLDPRGNTKKRVSYGNETTYSSQEM</sequence>
<evidence type="ECO:0000256" key="7">
    <source>
        <dbReference type="PROSITE-ProRule" id="PRU00047"/>
    </source>
</evidence>
<dbReference type="GO" id="GO:0008270">
    <property type="term" value="F:zinc ion binding"/>
    <property type="evidence" value="ECO:0007669"/>
    <property type="project" value="UniProtKB-KW"/>
</dbReference>